<evidence type="ECO:0000313" key="2">
    <source>
        <dbReference type="Proteomes" id="UP000187406"/>
    </source>
</evidence>
<sequence>MEKKMPPGSSTDELAIVKAAAWAWYQHGAGYERKPMREFDLPRNFRAPAPSRYKLEAMGIFQNTMEESLSVSPSPIHTDSLLLDSYEVECISKHLDRYIASSGTKTINGLLVGDHGSYKSIMLSNDDTSAMMTRRRKKKKKNNDILKWFWQRHAVVCGTREDVDTRAFIRRRREKHGTNST</sequence>
<accession>A0A1Q3AXU9</accession>
<dbReference type="AlphaFoldDB" id="A0A1Q3AXU9"/>
<comment type="caution">
    <text evidence="1">The sequence shown here is derived from an EMBL/GenBank/DDBJ whole genome shotgun (WGS) entry which is preliminary data.</text>
</comment>
<organism evidence="1 2">
    <name type="scientific">Cephalotus follicularis</name>
    <name type="common">Albany pitcher plant</name>
    <dbReference type="NCBI Taxonomy" id="3775"/>
    <lineage>
        <taxon>Eukaryota</taxon>
        <taxon>Viridiplantae</taxon>
        <taxon>Streptophyta</taxon>
        <taxon>Embryophyta</taxon>
        <taxon>Tracheophyta</taxon>
        <taxon>Spermatophyta</taxon>
        <taxon>Magnoliopsida</taxon>
        <taxon>eudicotyledons</taxon>
        <taxon>Gunneridae</taxon>
        <taxon>Pentapetalae</taxon>
        <taxon>rosids</taxon>
        <taxon>fabids</taxon>
        <taxon>Oxalidales</taxon>
        <taxon>Cephalotaceae</taxon>
        <taxon>Cephalotus</taxon>
    </lineage>
</organism>
<protein>
    <submittedName>
        <fullName evidence="1">Uncharacterized protein</fullName>
    </submittedName>
</protein>
<proteinExistence type="predicted"/>
<gene>
    <name evidence="1" type="ORF">CFOL_v3_04004</name>
</gene>
<evidence type="ECO:0000313" key="1">
    <source>
        <dbReference type="EMBL" id="GAV60474.1"/>
    </source>
</evidence>
<dbReference type="PANTHER" id="PTHR34665">
    <property type="entry name" value="DUF3741 DOMAIN-CONTAINING PROTEIN"/>
    <property type="match status" value="1"/>
</dbReference>
<keyword evidence="2" id="KW-1185">Reference proteome</keyword>
<dbReference type="PANTHER" id="PTHR34665:SF4">
    <property type="entry name" value="DUF3741 DOMAIN-CONTAINING PROTEIN"/>
    <property type="match status" value="1"/>
</dbReference>
<dbReference type="EMBL" id="BDDD01000154">
    <property type="protein sequence ID" value="GAV60474.1"/>
    <property type="molecule type" value="Genomic_DNA"/>
</dbReference>
<dbReference type="OrthoDB" id="1880786at2759"/>
<name>A0A1Q3AXU9_CEPFO</name>
<dbReference type="InParanoid" id="A0A1Q3AXU9"/>
<dbReference type="Proteomes" id="UP000187406">
    <property type="component" value="Unassembled WGS sequence"/>
</dbReference>
<reference evidence="2" key="1">
    <citation type="submission" date="2016-04" db="EMBL/GenBank/DDBJ databases">
        <title>Cephalotus genome sequencing.</title>
        <authorList>
            <person name="Fukushima K."/>
            <person name="Hasebe M."/>
            <person name="Fang X."/>
        </authorList>
    </citation>
    <scope>NUCLEOTIDE SEQUENCE [LARGE SCALE GENOMIC DNA]</scope>
    <source>
        <strain evidence="2">cv. St1</strain>
    </source>
</reference>